<proteinExistence type="predicted"/>
<reference evidence="2 3" key="1">
    <citation type="journal article" date="2012" name="Science">
        <title>The Paleozoic origin of enzymatic lignin decomposition reconstructed from 31 fungal genomes.</title>
        <authorList>
            <person name="Floudas D."/>
            <person name="Binder M."/>
            <person name="Riley R."/>
            <person name="Barry K."/>
            <person name="Blanchette R.A."/>
            <person name="Henrissat B."/>
            <person name="Martinez A.T."/>
            <person name="Otillar R."/>
            <person name="Spatafora J.W."/>
            <person name="Yadav J.S."/>
            <person name="Aerts A."/>
            <person name="Benoit I."/>
            <person name="Boyd A."/>
            <person name="Carlson A."/>
            <person name="Copeland A."/>
            <person name="Coutinho P.M."/>
            <person name="de Vries R.P."/>
            <person name="Ferreira P."/>
            <person name="Findley K."/>
            <person name="Foster B."/>
            <person name="Gaskell J."/>
            <person name="Glotzer D."/>
            <person name="Gorecki P."/>
            <person name="Heitman J."/>
            <person name="Hesse C."/>
            <person name="Hori C."/>
            <person name="Igarashi K."/>
            <person name="Jurgens J.A."/>
            <person name="Kallen N."/>
            <person name="Kersten P."/>
            <person name="Kohler A."/>
            <person name="Kuees U."/>
            <person name="Kumar T.K.A."/>
            <person name="Kuo A."/>
            <person name="LaButti K."/>
            <person name="Larrondo L.F."/>
            <person name="Lindquist E."/>
            <person name="Ling A."/>
            <person name="Lombard V."/>
            <person name="Lucas S."/>
            <person name="Lundell T."/>
            <person name="Martin R."/>
            <person name="McLaughlin D.J."/>
            <person name="Morgenstern I."/>
            <person name="Morin E."/>
            <person name="Murat C."/>
            <person name="Nagy L.G."/>
            <person name="Nolan M."/>
            <person name="Ohm R.A."/>
            <person name="Patyshakuliyeva A."/>
            <person name="Rokas A."/>
            <person name="Ruiz-Duenas F.J."/>
            <person name="Sabat G."/>
            <person name="Salamov A."/>
            <person name="Samejima M."/>
            <person name="Schmutz J."/>
            <person name="Slot J.C."/>
            <person name="St John F."/>
            <person name="Stenlid J."/>
            <person name="Sun H."/>
            <person name="Sun S."/>
            <person name="Syed K."/>
            <person name="Tsang A."/>
            <person name="Wiebenga A."/>
            <person name="Young D."/>
            <person name="Pisabarro A."/>
            <person name="Eastwood D.C."/>
            <person name="Martin F."/>
            <person name="Cullen D."/>
            <person name="Grigoriev I.V."/>
            <person name="Hibbett D.S."/>
        </authorList>
    </citation>
    <scope>NUCLEOTIDE SEQUENCE [LARGE SCALE GENOMIC DNA]</scope>
    <source>
        <strain evidence="2 3">MD-104</strain>
    </source>
</reference>
<keyword evidence="3" id="KW-1185">Reference proteome</keyword>
<accession>A0A2H3J660</accession>
<protein>
    <submittedName>
        <fullName evidence="2">Uncharacterized protein</fullName>
    </submittedName>
</protein>
<gene>
    <name evidence="2" type="ORF">WOLCODRAFT_135583</name>
</gene>
<dbReference type="OMA" id="VGKFPGT"/>
<dbReference type="AlphaFoldDB" id="A0A2H3J660"/>
<organism evidence="2 3">
    <name type="scientific">Wolfiporia cocos (strain MD-104)</name>
    <name type="common">Brown rot fungus</name>
    <dbReference type="NCBI Taxonomy" id="742152"/>
    <lineage>
        <taxon>Eukaryota</taxon>
        <taxon>Fungi</taxon>
        <taxon>Dikarya</taxon>
        <taxon>Basidiomycota</taxon>
        <taxon>Agaricomycotina</taxon>
        <taxon>Agaricomycetes</taxon>
        <taxon>Polyporales</taxon>
        <taxon>Phaeolaceae</taxon>
        <taxon>Wolfiporia</taxon>
    </lineage>
</organism>
<feature type="region of interest" description="Disordered" evidence="1">
    <location>
        <begin position="85"/>
        <end position="201"/>
    </location>
</feature>
<feature type="region of interest" description="Disordered" evidence="1">
    <location>
        <begin position="29"/>
        <end position="50"/>
    </location>
</feature>
<name>A0A2H3J660_WOLCO</name>
<evidence type="ECO:0000313" key="3">
    <source>
        <dbReference type="Proteomes" id="UP000218811"/>
    </source>
</evidence>
<evidence type="ECO:0000256" key="1">
    <source>
        <dbReference type="SAM" id="MobiDB-lite"/>
    </source>
</evidence>
<feature type="compositionally biased region" description="Basic and acidic residues" evidence="1">
    <location>
        <begin position="117"/>
        <end position="148"/>
    </location>
</feature>
<sequence length="341" mass="36988">MLSRASPALCALRGAAARHGLSAIRLNSSQAPEGAANPEGAAPAPKRSIPKADIYGDIHIPTKQGRSDFNFVSFLGDDEFDLSARLQSRQPSSSPSWRPSPPAGQEAGAQPPRPQNRRAESGEASRINGRDTNRQSDQDRPFRRRDSQDGYGSRQRASELRIPSVLQGRNRPIHPIREHTKNRPAPAQIKQTSKVEGAGEAKADEVQAVTAVKAETSSKHAKKVQATQEAQVQSLTSSMAIQTTDLGKLFGPADAARSITTPTTRTSASARRIQRALERRAGDYSRYLDPSLGTTFPEQLGPLGTAKLCIGRRREAGLRQRRNVLGIVQHLVVQKVADPQI</sequence>
<feature type="compositionally biased region" description="Low complexity" evidence="1">
    <location>
        <begin position="31"/>
        <end position="45"/>
    </location>
</feature>
<feature type="compositionally biased region" description="Low complexity" evidence="1">
    <location>
        <begin position="85"/>
        <end position="110"/>
    </location>
</feature>
<dbReference type="EMBL" id="KB467831">
    <property type="protein sequence ID" value="PCH34239.1"/>
    <property type="molecule type" value="Genomic_DNA"/>
</dbReference>
<dbReference type="OrthoDB" id="2685280at2759"/>
<evidence type="ECO:0000313" key="2">
    <source>
        <dbReference type="EMBL" id="PCH34239.1"/>
    </source>
</evidence>
<dbReference type="Proteomes" id="UP000218811">
    <property type="component" value="Unassembled WGS sequence"/>
</dbReference>